<dbReference type="OrthoDB" id="9765386at2"/>
<dbReference type="Proteomes" id="UP000070352">
    <property type="component" value="Unassembled WGS sequence"/>
</dbReference>
<accession>A0A135L1N8</accession>
<name>A0A135L1N8_9BACI</name>
<dbReference type="Gene3D" id="1.20.1270.210">
    <property type="match status" value="1"/>
</dbReference>
<protein>
    <recommendedName>
        <fullName evidence="3">Portal protein</fullName>
    </recommendedName>
</protein>
<dbReference type="AlphaFoldDB" id="A0A135L1N8"/>
<evidence type="ECO:0008006" key="3">
    <source>
        <dbReference type="Google" id="ProtNLM"/>
    </source>
</evidence>
<evidence type="ECO:0000313" key="2">
    <source>
        <dbReference type="Proteomes" id="UP000070352"/>
    </source>
</evidence>
<sequence>MKIPIITKLLEKRSNLSTPERWVIDWFTGGTQSKSGINVNEQTALYSSAVFASVRIISETIASLPLNVYKRLENNGKEKARDHPLFRLLHDQPNEEMTAFTFWETIVSHIMLWGNGYVYIEYNNSGRPVALWPLTPNKIKPKRNEKTKRIEYELNLPDGGTKILYFEQIIHVPGLGFDGLVGYSPIQMAKEAIGLSLAAEEFGSRFFANGMNVGAVVTHPNTLSDPAYKRLKRELQEKYEGLGKSHTLMLLEEGMQFAKNTIPPNDAQFLETRKFQLNEIARIFRVPPHMIGDLERATFSNIEHQSIEFVVHTIRPWLVRIEQALKMKLFNSDKFFPEFKVDGLLRGDIKSRFEAYQIASQNGWFNADEIRELENMNPQPNGQGKVYFINSASLPKTQLINQASNKGGDGKNE</sequence>
<dbReference type="Gene3D" id="3.40.140.120">
    <property type="match status" value="1"/>
</dbReference>
<dbReference type="Pfam" id="PF04860">
    <property type="entry name" value="Phage_portal"/>
    <property type="match status" value="1"/>
</dbReference>
<organism evidence="1 2">
    <name type="scientific">Tepidibacillus decaturensis</name>
    <dbReference type="NCBI Taxonomy" id="1413211"/>
    <lineage>
        <taxon>Bacteria</taxon>
        <taxon>Bacillati</taxon>
        <taxon>Bacillota</taxon>
        <taxon>Bacilli</taxon>
        <taxon>Bacillales</taxon>
        <taxon>Bacillaceae</taxon>
        <taxon>Tepidibacillus</taxon>
    </lineage>
</organism>
<dbReference type="InterPro" id="IPR006427">
    <property type="entry name" value="Portal_HK97"/>
</dbReference>
<reference evidence="1 2" key="1">
    <citation type="submission" date="2016-02" db="EMBL/GenBank/DDBJ databases">
        <title>Draft Genome for Tepidibacillus decaturensis nov. sp. Strain Z9, an Anaerobic, Moderately Thermophilic and Heterotrophic Bacterium from Deep Subsurface of the Illinois Basin, USA.</title>
        <authorList>
            <person name="Dong Y."/>
            <person name="Chang J.Y."/>
            <person name="Sanford R."/>
            <person name="Fouke B.W."/>
        </authorList>
    </citation>
    <scope>NUCLEOTIDE SEQUENCE [LARGE SCALE GENOMIC DNA]</scope>
    <source>
        <strain evidence="1 2">Z9</strain>
    </source>
</reference>
<dbReference type="Gene3D" id="3.30.1120.70">
    <property type="match status" value="1"/>
</dbReference>
<gene>
    <name evidence="1" type="ORF">U473_01615</name>
</gene>
<keyword evidence="2" id="KW-1185">Reference proteome</keyword>
<dbReference type="NCBIfam" id="TIGR01537">
    <property type="entry name" value="portal_HK97"/>
    <property type="match status" value="1"/>
</dbReference>
<evidence type="ECO:0000313" key="1">
    <source>
        <dbReference type="EMBL" id="KXG42870.1"/>
    </source>
</evidence>
<dbReference type="STRING" id="1413211.U473_01615"/>
<comment type="caution">
    <text evidence="1">The sequence shown here is derived from an EMBL/GenBank/DDBJ whole genome shotgun (WGS) entry which is preliminary data.</text>
</comment>
<dbReference type="RefSeq" id="WP_161937262.1">
    <property type="nucleotide sequence ID" value="NZ_LSKU01000001.1"/>
</dbReference>
<proteinExistence type="predicted"/>
<dbReference type="InterPro" id="IPR006944">
    <property type="entry name" value="Phage/GTA_portal"/>
</dbReference>
<dbReference type="EMBL" id="LSKU01000001">
    <property type="protein sequence ID" value="KXG42870.1"/>
    <property type="molecule type" value="Genomic_DNA"/>
</dbReference>